<evidence type="ECO:0000256" key="1">
    <source>
        <dbReference type="SAM" id="MobiDB-lite"/>
    </source>
</evidence>
<feature type="region of interest" description="Disordered" evidence="1">
    <location>
        <begin position="1"/>
        <end position="39"/>
    </location>
</feature>
<evidence type="ECO:0000313" key="3">
    <source>
        <dbReference type="Proteomes" id="UP000299102"/>
    </source>
</evidence>
<gene>
    <name evidence="2" type="ORF">EVAR_13602_1</name>
</gene>
<reference evidence="2 3" key="1">
    <citation type="journal article" date="2019" name="Commun. Biol.">
        <title>The bagworm genome reveals a unique fibroin gene that provides high tensile strength.</title>
        <authorList>
            <person name="Kono N."/>
            <person name="Nakamura H."/>
            <person name="Ohtoshi R."/>
            <person name="Tomita M."/>
            <person name="Numata K."/>
            <person name="Arakawa K."/>
        </authorList>
    </citation>
    <scope>NUCLEOTIDE SEQUENCE [LARGE SCALE GENOMIC DNA]</scope>
</reference>
<keyword evidence="3" id="KW-1185">Reference proteome</keyword>
<feature type="region of interest" description="Disordered" evidence="1">
    <location>
        <begin position="95"/>
        <end position="115"/>
    </location>
</feature>
<protein>
    <submittedName>
        <fullName evidence="2">Uncharacterized protein</fullName>
    </submittedName>
</protein>
<name>A0A4C1UTQ4_EUMVA</name>
<proteinExistence type="predicted"/>
<feature type="region of interest" description="Disordered" evidence="1">
    <location>
        <begin position="222"/>
        <end position="261"/>
    </location>
</feature>
<sequence length="261" mass="28207">MEIKLVAVTQRPRQSESRQRSKSFRGSTPPTEGADVDEVFTPTSPVMHHQHDDTDNLDGSRSLIRAGAARAEFSLSSLRCDFDVGHFEPGRAATPLRVPGEVGDGRPSNARSPLGITSGVDFRAAERSQPQGAGGVRIQMPNLVLGDNSNRQTCGMGVIGRFLRHTVHPPFSPPRTCAHSRKHARGDKSHNLVLIQLIILLNSAPSEKKNIEWNIRCITSGSKSDRSLGGTPRRAPRSQRIAEVARVTAGGGRRGPPPALT</sequence>
<dbReference type="AlphaFoldDB" id="A0A4C1UTQ4"/>
<organism evidence="2 3">
    <name type="scientific">Eumeta variegata</name>
    <name type="common">Bagworm moth</name>
    <name type="synonym">Eumeta japonica</name>
    <dbReference type="NCBI Taxonomy" id="151549"/>
    <lineage>
        <taxon>Eukaryota</taxon>
        <taxon>Metazoa</taxon>
        <taxon>Ecdysozoa</taxon>
        <taxon>Arthropoda</taxon>
        <taxon>Hexapoda</taxon>
        <taxon>Insecta</taxon>
        <taxon>Pterygota</taxon>
        <taxon>Neoptera</taxon>
        <taxon>Endopterygota</taxon>
        <taxon>Lepidoptera</taxon>
        <taxon>Glossata</taxon>
        <taxon>Ditrysia</taxon>
        <taxon>Tineoidea</taxon>
        <taxon>Psychidae</taxon>
        <taxon>Oiketicinae</taxon>
        <taxon>Eumeta</taxon>
    </lineage>
</organism>
<dbReference type="EMBL" id="BGZK01000223">
    <property type="protein sequence ID" value="GBP29679.1"/>
    <property type="molecule type" value="Genomic_DNA"/>
</dbReference>
<comment type="caution">
    <text evidence="2">The sequence shown here is derived from an EMBL/GenBank/DDBJ whole genome shotgun (WGS) entry which is preliminary data.</text>
</comment>
<dbReference type="Proteomes" id="UP000299102">
    <property type="component" value="Unassembled WGS sequence"/>
</dbReference>
<accession>A0A4C1UTQ4</accession>
<evidence type="ECO:0000313" key="2">
    <source>
        <dbReference type="EMBL" id="GBP29679.1"/>
    </source>
</evidence>